<comment type="caution">
    <text evidence="5">The sequence shown here is derived from an EMBL/GenBank/DDBJ whole genome shotgun (WGS) entry which is preliminary data.</text>
</comment>
<proteinExistence type="inferred from homology"/>
<dbReference type="CDD" id="cd16323">
    <property type="entry name" value="Syd"/>
    <property type="match status" value="1"/>
</dbReference>
<evidence type="ECO:0000313" key="5">
    <source>
        <dbReference type="EMBL" id="GLX81156.1"/>
    </source>
</evidence>
<organism evidence="5 6">
    <name type="scientific">Thalassotalea eurytherma</name>
    <dbReference type="NCBI Taxonomy" id="1144278"/>
    <lineage>
        <taxon>Bacteria</taxon>
        <taxon>Pseudomonadati</taxon>
        <taxon>Pseudomonadota</taxon>
        <taxon>Gammaproteobacteria</taxon>
        <taxon>Alteromonadales</taxon>
        <taxon>Colwelliaceae</taxon>
        <taxon>Thalassotalea</taxon>
    </lineage>
</organism>
<dbReference type="RefSeq" id="WP_284206484.1">
    <property type="nucleotide sequence ID" value="NZ_BSSU01000003.1"/>
</dbReference>
<dbReference type="HAMAP" id="MF_01104">
    <property type="entry name" value="Syd"/>
    <property type="match status" value="1"/>
</dbReference>
<keyword evidence="2 4" id="KW-0997">Cell inner membrane</keyword>
<dbReference type="Proteomes" id="UP001157133">
    <property type="component" value="Unassembled WGS sequence"/>
</dbReference>
<dbReference type="InterPro" id="IPR009948">
    <property type="entry name" value="Syd"/>
</dbReference>
<evidence type="ECO:0000313" key="6">
    <source>
        <dbReference type="Proteomes" id="UP001157133"/>
    </source>
</evidence>
<accession>A0ABQ6H3Z1</accession>
<comment type="subcellular location">
    <subcellularLocation>
        <location evidence="4">Cell inner membrane</location>
        <topology evidence="4">Peripheral membrane protein</topology>
        <orientation evidence="4">Cytoplasmic side</orientation>
    </subcellularLocation>
    <text evidence="4">Loosely associated with the cytoplasmic side of the inner membrane, probably via SecY.</text>
</comment>
<keyword evidence="6" id="KW-1185">Reference proteome</keyword>
<evidence type="ECO:0000256" key="3">
    <source>
        <dbReference type="ARBA" id="ARBA00023136"/>
    </source>
</evidence>
<sequence>MSMKSSNPLFQPIFEFANQFIAKCEQVYGHKPYIEKDDQWLSPCLCGERDDENDYWQPAEMKNVHSFANVEEALGIKLHPTVIEYFTTIYSEPVPAKTEDGVLELLFAWNEEDFERLQRNVIGHVLMKQKLKQPITIFFAVTDQEDIILSVDNETGEVWAEKVGKLPHKKVADSMLAFVNMLESYVAPPQ</sequence>
<dbReference type="NCBIfam" id="NF003439">
    <property type="entry name" value="PRK04968.1"/>
    <property type="match status" value="1"/>
</dbReference>
<evidence type="ECO:0000256" key="4">
    <source>
        <dbReference type="HAMAP-Rule" id="MF_01104"/>
    </source>
</evidence>
<name>A0ABQ6H3Z1_9GAMM</name>
<protein>
    <recommendedName>
        <fullName evidence="4">Protein Syd</fullName>
    </recommendedName>
</protein>
<evidence type="ECO:0000256" key="1">
    <source>
        <dbReference type="ARBA" id="ARBA00022475"/>
    </source>
</evidence>
<keyword evidence="1 4" id="KW-1003">Cell membrane</keyword>
<comment type="similarity">
    <text evidence="4">Belongs to the Syd family.</text>
</comment>
<comment type="function">
    <text evidence="4">Interacts with the SecY protein in vivo. May bind preferentially to an uncomplexed state of SecY, thus functioning either as a chelating agent for excess SecY in the cell or as a regulatory factor that negatively controls the translocase function.</text>
</comment>
<dbReference type="EMBL" id="BSSU01000003">
    <property type="protein sequence ID" value="GLX81156.1"/>
    <property type="molecule type" value="Genomic_DNA"/>
</dbReference>
<dbReference type="Gene3D" id="3.40.1580.20">
    <property type="entry name" value="Syd protein"/>
    <property type="match status" value="1"/>
</dbReference>
<gene>
    <name evidence="4" type="primary">syd</name>
    <name evidence="5" type="ORF">theurythT_06080</name>
</gene>
<evidence type="ECO:0000256" key="2">
    <source>
        <dbReference type="ARBA" id="ARBA00022519"/>
    </source>
</evidence>
<keyword evidence="3 4" id="KW-0472">Membrane</keyword>
<dbReference type="Pfam" id="PF07348">
    <property type="entry name" value="Syd"/>
    <property type="match status" value="1"/>
</dbReference>
<dbReference type="InterPro" id="IPR038228">
    <property type="entry name" value="Syd_sf"/>
</dbReference>
<reference evidence="5 6" key="1">
    <citation type="submission" date="2023-03" db="EMBL/GenBank/DDBJ databases">
        <title>Draft genome sequence of Thalassotalea eurytherma JCM 18482T.</title>
        <authorList>
            <person name="Sawabe T."/>
        </authorList>
    </citation>
    <scope>NUCLEOTIDE SEQUENCE [LARGE SCALE GENOMIC DNA]</scope>
    <source>
        <strain evidence="5 6">JCM 18482</strain>
    </source>
</reference>